<dbReference type="RefSeq" id="WP_219936021.1">
    <property type="nucleotide sequence ID" value="NZ_JAGFNY010000001.1"/>
</dbReference>
<organism evidence="1 2">
    <name type="scientific">Succinivibrio faecicola</name>
    <dbReference type="NCBI Taxonomy" id="2820300"/>
    <lineage>
        <taxon>Bacteria</taxon>
        <taxon>Pseudomonadati</taxon>
        <taxon>Pseudomonadota</taxon>
        <taxon>Gammaproteobacteria</taxon>
        <taxon>Aeromonadales</taxon>
        <taxon>Succinivibrionaceae</taxon>
        <taxon>Succinivibrio</taxon>
    </lineage>
</organism>
<keyword evidence="2" id="KW-1185">Reference proteome</keyword>
<proteinExistence type="predicted"/>
<evidence type="ECO:0000313" key="2">
    <source>
        <dbReference type="Proteomes" id="UP000731465"/>
    </source>
</evidence>
<accession>A0ABS7DDU7</accession>
<keyword evidence="1" id="KW-0132">Cell division</keyword>
<dbReference type="GO" id="GO:0051301">
    <property type="term" value="P:cell division"/>
    <property type="evidence" value="ECO:0007669"/>
    <property type="project" value="UniProtKB-KW"/>
</dbReference>
<evidence type="ECO:0000313" key="1">
    <source>
        <dbReference type="EMBL" id="MBW7569472.1"/>
    </source>
</evidence>
<protein>
    <submittedName>
        <fullName evidence="1">Cell division protein ZapC</fullName>
    </submittedName>
</protein>
<dbReference type="EMBL" id="JAGFNY010000001">
    <property type="protein sequence ID" value="MBW7569472.1"/>
    <property type="molecule type" value="Genomic_DNA"/>
</dbReference>
<keyword evidence="1" id="KW-0131">Cell cycle</keyword>
<comment type="caution">
    <text evidence="1">The sequence shown here is derived from an EMBL/GenBank/DDBJ whole genome shotgun (WGS) entry which is preliminary data.</text>
</comment>
<name>A0ABS7DDU7_9GAMM</name>
<reference evidence="1 2" key="1">
    <citation type="submission" date="2021-03" db="EMBL/GenBank/DDBJ databases">
        <title>Succinivibrio sp. nov. isolated from feces of cow.</title>
        <authorList>
            <person name="Choi J.-Y."/>
        </authorList>
    </citation>
    <scope>NUCLEOTIDE SEQUENCE [LARGE SCALE GENOMIC DNA]</scope>
    <source>
        <strain evidence="1 2">AGMB01872</strain>
    </source>
</reference>
<gene>
    <name evidence="1" type="ORF">J5V48_01000</name>
</gene>
<sequence length="181" mass="20547">MIINPSHNCTWSYNNGKLVINLTTDDGESYQLDTNYRVDDLDVRPENNEPFCVFDANLLTEYQDGISKLISDEGTVLSIGLRAVACMRFARVGCPYSKFFTPVSSRQIVPGKGMFVNIYSKNGNYGHCIVLDEKDADGLVRLMLLSEELEVMENRGFSNGMMIRVAPEYVCRYEEHMLKYA</sequence>
<dbReference type="Proteomes" id="UP000731465">
    <property type="component" value="Unassembled WGS sequence"/>
</dbReference>